<proteinExistence type="predicted"/>
<name>A0ABR4KNG1_9EURO</name>
<gene>
    <name evidence="2" type="ORF">BJY01DRAFT_206451</name>
</gene>
<evidence type="ECO:0000256" key="1">
    <source>
        <dbReference type="SAM" id="SignalP"/>
    </source>
</evidence>
<comment type="caution">
    <text evidence="2">The sequence shown here is derived from an EMBL/GenBank/DDBJ whole genome shotgun (WGS) entry which is preliminary data.</text>
</comment>
<protein>
    <recommendedName>
        <fullName evidence="4">Secreted protein</fullName>
    </recommendedName>
</protein>
<accession>A0ABR4KNG1</accession>
<evidence type="ECO:0000313" key="2">
    <source>
        <dbReference type="EMBL" id="KAL2853820.1"/>
    </source>
</evidence>
<sequence length="66" mass="7245">MYGSSRLTWALPLRCLLSAVCSSASPKSINSEILNCPNVLTNQPINAIPAIDIRISSPMIKWDEDE</sequence>
<dbReference type="Proteomes" id="UP001610446">
    <property type="component" value="Unassembled WGS sequence"/>
</dbReference>
<evidence type="ECO:0000313" key="3">
    <source>
        <dbReference type="Proteomes" id="UP001610446"/>
    </source>
</evidence>
<dbReference type="EMBL" id="JBFXLU010000018">
    <property type="protein sequence ID" value="KAL2853820.1"/>
    <property type="molecule type" value="Genomic_DNA"/>
</dbReference>
<reference evidence="2 3" key="1">
    <citation type="submission" date="2024-07" db="EMBL/GenBank/DDBJ databases">
        <title>Section-level genome sequencing and comparative genomics of Aspergillus sections Usti and Cavernicolus.</title>
        <authorList>
            <consortium name="Lawrence Berkeley National Laboratory"/>
            <person name="Nybo J.L."/>
            <person name="Vesth T.C."/>
            <person name="Theobald S."/>
            <person name="Frisvad J.C."/>
            <person name="Larsen T.O."/>
            <person name="Kjaerboelling I."/>
            <person name="Rothschild-Mancinelli K."/>
            <person name="Lyhne E.K."/>
            <person name="Kogle M.E."/>
            <person name="Barry K."/>
            <person name="Clum A."/>
            <person name="Na H."/>
            <person name="Ledsgaard L."/>
            <person name="Lin J."/>
            <person name="Lipzen A."/>
            <person name="Kuo A."/>
            <person name="Riley R."/>
            <person name="Mondo S."/>
            <person name="Labutti K."/>
            <person name="Haridas S."/>
            <person name="Pangalinan J."/>
            <person name="Salamov A.A."/>
            <person name="Simmons B.A."/>
            <person name="Magnuson J.K."/>
            <person name="Chen J."/>
            <person name="Drula E."/>
            <person name="Henrissat B."/>
            <person name="Wiebenga A."/>
            <person name="Lubbers R.J."/>
            <person name="Gomes A.C."/>
            <person name="Makela M.R."/>
            <person name="Stajich J."/>
            <person name="Grigoriev I.V."/>
            <person name="Mortensen U.H."/>
            <person name="De Vries R.P."/>
            <person name="Baker S.E."/>
            <person name="Andersen M.R."/>
        </authorList>
    </citation>
    <scope>NUCLEOTIDE SEQUENCE [LARGE SCALE GENOMIC DNA]</scope>
    <source>
        <strain evidence="2 3">CBS 123904</strain>
    </source>
</reference>
<evidence type="ECO:0008006" key="4">
    <source>
        <dbReference type="Google" id="ProtNLM"/>
    </source>
</evidence>
<keyword evidence="3" id="KW-1185">Reference proteome</keyword>
<feature type="signal peptide" evidence="1">
    <location>
        <begin position="1"/>
        <end position="23"/>
    </location>
</feature>
<organism evidence="2 3">
    <name type="scientific">Aspergillus pseudoustus</name>
    <dbReference type="NCBI Taxonomy" id="1810923"/>
    <lineage>
        <taxon>Eukaryota</taxon>
        <taxon>Fungi</taxon>
        <taxon>Dikarya</taxon>
        <taxon>Ascomycota</taxon>
        <taxon>Pezizomycotina</taxon>
        <taxon>Eurotiomycetes</taxon>
        <taxon>Eurotiomycetidae</taxon>
        <taxon>Eurotiales</taxon>
        <taxon>Aspergillaceae</taxon>
        <taxon>Aspergillus</taxon>
        <taxon>Aspergillus subgen. Nidulantes</taxon>
    </lineage>
</organism>
<feature type="chain" id="PRO_5047404809" description="Secreted protein" evidence="1">
    <location>
        <begin position="24"/>
        <end position="66"/>
    </location>
</feature>
<keyword evidence="1" id="KW-0732">Signal</keyword>